<dbReference type="GO" id="GO:0043138">
    <property type="term" value="F:3'-5' DNA helicase activity"/>
    <property type="evidence" value="ECO:0007669"/>
    <property type="project" value="UniProtKB-EC"/>
</dbReference>
<evidence type="ECO:0000313" key="9">
    <source>
        <dbReference type="Proteomes" id="UP001497497"/>
    </source>
</evidence>
<dbReference type="GO" id="GO:0005524">
    <property type="term" value="F:ATP binding"/>
    <property type="evidence" value="ECO:0007669"/>
    <property type="project" value="UniProtKB-KW"/>
</dbReference>
<dbReference type="AlphaFoldDB" id="A0AAV2I3X4"/>
<feature type="domain" description="Helicase C-terminal" evidence="6">
    <location>
        <begin position="3"/>
        <end position="64"/>
    </location>
</feature>
<evidence type="ECO:0000256" key="2">
    <source>
        <dbReference type="ARBA" id="ARBA00022801"/>
    </source>
</evidence>
<dbReference type="Gene3D" id="3.40.50.300">
    <property type="entry name" value="P-loop containing nucleotide triphosphate hydrolases"/>
    <property type="match status" value="1"/>
</dbReference>
<dbReference type="InterPro" id="IPR046931">
    <property type="entry name" value="HTH_61"/>
</dbReference>
<accession>A0AAV2I3X4</accession>
<evidence type="ECO:0000313" key="8">
    <source>
        <dbReference type="EMBL" id="CAL1540604.1"/>
    </source>
</evidence>
<keyword evidence="2" id="KW-0378">Hydrolase</keyword>
<sequence length="114" mass="12312">MDERFLIEEAYSNGVLCLLTCTSTLAAGVNLPAKRVILRSPYIGNSFIKFSQYKQMTGRAGRAGIDTSGESIVIVNSKDKIKVKDLLGGPHDYCHSSLGYDGGKGVRCLLLSVI</sequence>
<dbReference type="InterPro" id="IPR050474">
    <property type="entry name" value="Hel308_SKI2-like"/>
</dbReference>
<gene>
    <name evidence="8" type="ORF">GSLYS_00014253001</name>
</gene>
<evidence type="ECO:0000256" key="5">
    <source>
        <dbReference type="ARBA" id="ARBA00048988"/>
    </source>
</evidence>
<feature type="domain" description="DNA polymerase theta-like helix-turn-helix" evidence="7">
    <location>
        <begin position="69"/>
        <end position="114"/>
    </location>
</feature>
<dbReference type="InterPro" id="IPR027417">
    <property type="entry name" value="P-loop_NTPase"/>
</dbReference>
<comment type="caution">
    <text evidence="8">The sequence shown here is derived from an EMBL/GenBank/DDBJ whole genome shotgun (WGS) entry which is preliminary data.</text>
</comment>
<reference evidence="8 9" key="1">
    <citation type="submission" date="2024-04" db="EMBL/GenBank/DDBJ databases">
        <authorList>
            <consortium name="Genoscope - CEA"/>
            <person name="William W."/>
        </authorList>
    </citation>
    <scope>NUCLEOTIDE SEQUENCE [LARGE SCALE GENOMIC DNA]</scope>
</reference>
<keyword evidence="1" id="KW-0547">Nucleotide-binding</keyword>
<dbReference type="GO" id="GO:0016787">
    <property type="term" value="F:hydrolase activity"/>
    <property type="evidence" value="ECO:0007669"/>
    <property type="project" value="UniProtKB-KW"/>
</dbReference>
<dbReference type="InterPro" id="IPR001650">
    <property type="entry name" value="Helicase_C-like"/>
</dbReference>
<feature type="non-terminal residue" evidence="8">
    <location>
        <position position="114"/>
    </location>
</feature>
<evidence type="ECO:0000259" key="6">
    <source>
        <dbReference type="Pfam" id="PF00271"/>
    </source>
</evidence>
<organism evidence="8 9">
    <name type="scientific">Lymnaea stagnalis</name>
    <name type="common">Great pond snail</name>
    <name type="synonym">Helix stagnalis</name>
    <dbReference type="NCBI Taxonomy" id="6523"/>
    <lineage>
        <taxon>Eukaryota</taxon>
        <taxon>Metazoa</taxon>
        <taxon>Spiralia</taxon>
        <taxon>Lophotrochozoa</taxon>
        <taxon>Mollusca</taxon>
        <taxon>Gastropoda</taxon>
        <taxon>Heterobranchia</taxon>
        <taxon>Euthyneura</taxon>
        <taxon>Panpulmonata</taxon>
        <taxon>Hygrophila</taxon>
        <taxon>Lymnaeoidea</taxon>
        <taxon>Lymnaeidae</taxon>
        <taxon>Lymnaea</taxon>
    </lineage>
</organism>
<evidence type="ECO:0000256" key="4">
    <source>
        <dbReference type="ARBA" id="ARBA00022840"/>
    </source>
</evidence>
<protein>
    <recommendedName>
        <fullName evidence="10">Helicase C-terminal domain-containing protein</fullName>
    </recommendedName>
</protein>
<dbReference type="PANTHER" id="PTHR47961">
    <property type="entry name" value="DNA POLYMERASE THETA, PUTATIVE (AFU_ORTHOLOGUE AFUA_1G05260)-RELATED"/>
    <property type="match status" value="1"/>
</dbReference>
<evidence type="ECO:0000259" key="7">
    <source>
        <dbReference type="Pfam" id="PF20470"/>
    </source>
</evidence>
<keyword evidence="3" id="KW-0347">Helicase</keyword>
<proteinExistence type="predicted"/>
<comment type="catalytic activity">
    <reaction evidence="5">
        <text>ATP + H2O = ADP + phosphate + H(+)</text>
        <dbReference type="Rhea" id="RHEA:13065"/>
        <dbReference type="ChEBI" id="CHEBI:15377"/>
        <dbReference type="ChEBI" id="CHEBI:15378"/>
        <dbReference type="ChEBI" id="CHEBI:30616"/>
        <dbReference type="ChEBI" id="CHEBI:43474"/>
        <dbReference type="ChEBI" id="CHEBI:456216"/>
        <dbReference type="EC" id="5.6.2.4"/>
    </reaction>
</comment>
<dbReference type="Pfam" id="PF00271">
    <property type="entry name" value="Helicase_C"/>
    <property type="match status" value="1"/>
</dbReference>
<dbReference type="EMBL" id="CAXITT010000389">
    <property type="protein sequence ID" value="CAL1540604.1"/>
    <property type="molecule type" value="Genomic_DNA"/>
</dbReference>
<keyword evidence="4" id="KW-0067">ATP-binding</keyword>
<evidence type="ECO:0008006" key="10">
    <source>
        <dbReference type="Google" id="ProtNLM"/>
    </source>
</evidence>
<name>A0AAV2I3X4_LYMST</name>
<dbReference type="SUPFAM" id="SSF52540">
    <property type="entry name" value="P-loop containing nucleoside triphosphate hydrolases"/>
    <property type="match status" value="1"/>
</dbReference>
<keyword evidence="9" id="KW-1185">Reference proteome</keyword>
<dbReference type="PANTHER" id="PTHR47961:SF12">
    <property type="entry name" value="HELICASE POLQ-LIKE"/>
    <property type="match status" value="1"/>
</dbReference>
<dbReference type="Pfam" id="PF20470">
    <property type="entry name" value="HTH_61"/>
    <property type="match status" value="1"/>
</dbReference>
<evidence type="ECO:0000256" key="1">
    <source>
        <dbReference type="ARBA" id="ARBA00022741"/>
    </source>
</evidence>
<evidence type="ECO:0000256" key="3">
    <source>
        <dbReference type="ARBA" id="ARBA00022806"/>
    </source>
</evidence>
<dbReference type="Proteomes" id="UP001497497">
    <property type="component" value="Unassembled WGS sequence"/>
</dbReference>